<evidence type="ECO:0000313" key="2">
    <source>
        <dbReference type="Proteomes" id="UP000647235"/>
    </source>
</evidence>
<sequence>MLLEEFLQQPGFIYEINGKYYFLGKWICKECTELDATDSVSMYQMCRNQQEEKETNMYFQKIRAYSDFALEVPYNPEKIKSDMQAILETLSDENTAALSEQLAGFKKDLAKYCE</sequence>
<evidence type="ECO:0000313" key="1">
    <source>
        <dbReference type="EMBL" id="MBC5666153.1"/>
    </source>
</evidence>
<dbReference type="Proteomes" id="UP000647235">
    <property type="component" value="Unassembled WGS sequence"/>
</dbReference>
<dbReference type="RefSeq" id="WP_118288575.1">
    <property type="nucleotide sequence ID" value="NZ_JACOOY010000020.1"/>
</dbReference>
<gene>
    <name evidence="1" type="ORF">H8S07_13000</name>
</gene>
<keyword evidence="2" id="KW-1185">Reference proteome</keyword>
<accession>A0ABR7EXS3</accession>
<proteinExistence type="predicted"/>
<name>A0ABR7EXS3_9FIRM</name>
<comment type="caution">
    <text evidence="1">The sequence shown here is derived from an EMBL/GenBank/DDBJ whole genome shotgun (WGS) entry which is preliminary data.</text>
</comment>
<organism evidence="1 2">
    <name type="scientific">Dorea hominis</name>
    <dbReference type="NCBI Taxonomy" id="2763040"/>
    <lineage>
        <taxon>Bacteria</taxon>
        <taxon>Bacillati</taxon>
        <taxon>Bacillota</taxon>
        <taxon>Clostridia</taxon>
        <taxon>Lachnospirales</taxon>
        <taxon>Lachnospiraceae</taxon>
        <taxon>Dorea</taxon>
    </lineage>
</organism>
<protein>
    <submittedName>
        <fullName evidence="1">Uncharacterized protein</fullName>
    </submittedName>
</protein>
<reference evidence="1 2" key="1">
    <citation type="submission" date="2020-08" db="EMBL/GenBank/DDBJ databases">
        <title>Genome public.</title>
        <authorList>
            <person name="Liu C."/>
            <person name="Sun Q."/>
        </authorList>
    </citation>
    <scope>NUCLEOTIDE SEQUENCE [LARGE SCALE GENOMIC DNA]</scope>
    <source>
        <strain evidence="1 2">NSJ-36</strain>
    </source>
</reference>
<dbReference type="EMBL" id="JACOOY010000020">
    <property type="protein sequence ID" value="MBC5666153.1"/>
    <property type="molecule type" value="Genomic_DNA"/>
</dbReference>